<dbReference type="CDD" id="cd00081">
    <property type="entry name" value="Hint"/>
    <property type="match status" value="1"/>
</dbReference>
<feature type="binding site" evidence="13">
    <location>
        <position position="81"/>
    </location>
    <ligand>
        <name>Na(+)</name>
        <dbReference type="ChEBI" id="CHEBI:29101"/>
        <label>1</label>
    </ligand>
</feature>
<name>A0A814V239_9BILA</name>
<evidence type="ECO:0000256" key="18">
    <source>
        <dbReference type="SAM" id="Phobius"/>
    </source>
</evidence>
<keyword evidence="6" id="KW-0532">Neurotransmitter transport</keyword>
<keyword evidence="11 14" id="KW-1015">Disulfide bond</keyword>
<dbReference type="Proteomes" id="UP000663829">
    <property type="component" value="Unassembled WGS sequence"/>
</dbReference>
<accession>A0A814V239</accession>
<feature type="transmembrane region" description="Helical" evidence="18">
    <location>
        <begin position="428"/>
        <end position="450"/>
    </location>
</feature>
<feature type="binding site" evidence="13">
    <location>
        <position position="83"/>
    </location>
    <ligand>
        <name>Na(+)</name>
        <dbReference type="ChEBI" id="CHEBI:29101"/>
        <label>1</label>
    </ligand>
</feature>
<feature type="transmembrane region" description="Helical" evidence="18">
    <location>
        <begin position="566"/>
        <end position="589"/>
    </location>
</feature>
<evidence type="ECO:0000256" key="11">
    <source>
        <dbReference type="ARBA" id="ARBA00023157"/>
    </source>
</evidence>
<feature type="transmembrane region" description="Helical" evidence="18">
    <location>
        <begin position="165"/>
        <end position="182"/>
    </location>
</feature>
<feature type="disulfide bond" evidence="14">
    <location>
        <begin position="187"/>
        <end position="196"/>
    </location>
</feature>
<dbReference type="PROSITE" id="PS50026">
    <property type="entry name" value="EGF_3"/>
    <property type="match status" value="7"/>
</dbReference>
<keyword evidence="4 16" id="KW-0812">Transmembrane</keyword>
<feature type="disulfide bond" evidence="15">
    <location>
        <begin position="958"/>
        <end position="967"/>
    </location>
</feature>
<evidence type="ECO:0000256" key="6">
    <source>
        <dbReference type="ARBA" id="ARBA00022775"/>
    </source>
</evidence>
<dbReference type="InterPro" id="IPR037272">
    <property type="entry name" value="SNS_sf"/>
</dbReference>
<feature type="transmembrane region" description="Helical" evidence="18">
    <location>
        <begin position="502"/>
        <end position="522"/>
    </location>
</feature>
<keyword evidence="9 13" id="KW-0915">Sodium</keyword>
<evidence type="ECO:0000256" key="17">
    <source>
        <dbReference type="SAM" id="MobiDB-lite"/>
    </source>
</evidence>
<keyword evidence="8 18" id="KW-1133">Transmembrane helix</keyword>
<feature type="transmembrane region" description="Helical" evidence="18">
    <location>
        <begin position="471"/>
        <end position="496"/>
    </location>
</feature>
<dbReference type="Pfam" id="PF00209">
    <property type="entry name" value="SNF"/>
    <property type="match status" value="3"/>
</dbReference>
<dbReference type="InterPro" id="IPR001767">
    <property type="entry name" value="Hedgehog_Hint"/>
</dbReference>
<dbReference type="GO" id="GO:0032809">
    <property type="term" value="C:neuronal cell body membrane"/>
    <property type="evidence" value="ECO:0007669"/>
    <property type="project" value="TreeGrafter"/>
</dbReference>
<dbReference type="PROSITE" id="PS01186">
    <property type="entry name" value="EGF_2"/>
    <property type="match status" value="3"/>
</dbReference>
<gene>
    <name evidence="20" type="ORF">GPM918_LOCUS22858</name>
    <name evidence="21" type="ORF">SRO942_LOCUS22857</name>
</gene>
<feature type="transmembrane region" description="Helical" evidence="18">
    <location>
        <begin position="141"/>
        <end position="159"/>
    </location>
</feature>
<comment type="subcellular location">
    <subcellularLocation>
        <location evidence="1">Cell membrane</location>
        <topology evidence="1">Multi-pass membrane protein</topology>
    </subcellularLocation>
</comment>
<dbReference type="SUPFAM" id="SSF161070">
    <property type="entry name" value="SNF-like"/>
    <property type="match status" value="1"/>
</dbReference>
<dbReference type="SUPFAM" id="SSF57196">
    <property type="entry name" value="EGF/Laminin"/>
    <property type="match status" value="7"/>
</dbReference>
<dbReference type="InterPro" id="IPR003587">
    <property type="entry name" value="Hint_dom_N"/>
</dbReference>
<evidence type="ECO:0000256" key="4">
    <source>
        <dbReference type="ARBA" id="ARBA00022692"/>
    </source>
</evidence>
<evidence type="ECO:0000256" key="9">
    <source>
        <dbReference type="ARBA" id="ARBA00023053"/>
    </source>
</evidence>
<feature type="disulfide bond" evidence="15">
    <location>
        <begin position="842"/>
        <end position="851"/>
    </location>
</feature>
<evidence type="ECO:0000256" key="2">
    <source>
        <dbReference type="ARBA" id="ARBA00022448"/>
    </source>
</evidence>
<dbReference type="Pfam" id="PF00008">
    <property type="entry name" value="EGF"/>
    <property type="match status" value="3"/>
</dbReference>
<dbReference type="GO" id="GO:0046872">
    <property type="term" value="F:metal ion binding"/>
    <property type="evidence" value="ECO:0007669"/>
    <property type="project" value="UniProtKB-KW"/>
</dbReference>
<dbReference type="Gene3D" id="2.170.16.10">
    <property type="entry name" value="Hedgehog/Intein (Hint) domain"/>
    <property type="match status" value="1"/>
</dbReference>
<evidence type="ECO:0000256" key="14">
    <source>
        <dbReference type="PIRSR" id="PIRSR600175-2"/>
    </source>
</evidence>
<dbReference type="InterPro" id="IPR000175">
    <property type="entry name" value="Na/ntran_symport"/>
</dbReference>
<dbReference type="Gene3D" id="2.10.25.10">
    <property type="entry name" value="Laminin"/>
    <property type="match status" value="8"/>
</dbReference>
<proteinExistence type="inferred from homology"/>
<dbReference type="GO" id="GO:0051583">
    <property type="term" value="P:dopamine uptake involved in synaptic transmission"/>
    <property type="evidence" value="ECO:0007669"/>
    <property type="project" value="TreeGrafter"/>
</dbReference>
<comment type="caution">
    <text evidence="20">The sequence shown here is derived from an EMBL/GenBank/DDBJ whole genome shotgun (WGS) entry which is preliminary data.</text>
</comment>
<feature type="binding site" evidence="13">
    <location>
        <position position="372"/>
    </location>
    <ligand>
        <name>Na(+)</name>
        <dbReference type="ChEBI" id="CHEBI:29101"/>
        <label>1</label>
    </ligand>
</feature>
<feature type="disulfide bond" evidence="15">
    <location>
        <begin position="995"/>
        <end position="1004"/>
    </location>
</feature>
<feature type="disulfide bond" evidence="15">
    <location>
        <begin position="939"/>
        <end position="956"/>
    </location>
</feature>
<feature type="compositionally biased region" description="Acidic residues" evidence="17">
    <location>
        <begin position="1317"/>
        <end position="1328"/>
    </location>
</feature>
<evidence type="ECO:0000256" key="12">
    <source>
        <dbReference type="ARBA" id="ARBA00023180"/>
    </source>
</evidence>
<evidence type="ECO:0000256" key="13">
    <source>
        <dbReference type="PIRSR" id="PIRSR600175-1"/>
    </source>
</evidence>
<evidence type="ECO:0000259" key="19">
    <source>
        <dbReference type="PROSITE" id="PS50026"/>
    </source>
</evidence>
<feature type="disulfide bond" evidence="15">
    <location>
        <begin position="704"/>
        <end position="713"/>
    </location>
</feature>
<feature type="transmembrane region" description="Helical" evidence="18">
    <location>
        <begin position="316"/>
        <end position="338"/>
    </location>
</feature>
<keyword evidence="22" id="KW-1185">Reference proteome</keyword>
<feature type="binding site" evidence="13">
    <location>
        <position position="446"/>
    </location>
    <ligand>
        <name>Na(+)</name>
        <dbReference type="ChEBI" id="CHEBI:29101"/>
        <label>1</label>
    </ligand>
</feature>
<dbReference type="CDD" id="cd00054">
    <property type="entry name" value="EGF_CA"/>
    <property type="match status" value="4"/>
</dbReference>
<evidence type="ECO:0000313" key="21">
    <source>
        <dbReference type="EMBL" id="CAF3948426.1"/>
    </source>
</evidence>
<dbReference type="GO" id="GO:0030424">
    <property type="term" value="C:axon"/>
    <property type="evidence" value="ECO:0007669"/>
    <property type="project" value="TreeGrafter"/>
</dbReference>
<comment type="caution">
    <text evidence="15">Lacks conserved residue(s) required for the propagation of feature annotation.</text>
</comment>
<feature type="transmembrane region" description="Helical" evidence="18">
    <location>
        <begin position="359"/>
        <end position="386"/>
    </location>
</feature>
<dbReference type="SUPFAM" id="SSF51294">
    <property type="entry name" value="Hedgehog/intein (Hint) domain"/>
    <property type="match status" value="1"/>
</dbReference>
<dbReference type="SMART" id="SM00181">
    <property type="entry name" value="EGF"/>
    <property type="match status" value="8"/>
</dbReference>
<feature type="binding site" evidence="13">
    <location>
        <position position="445"/>
    </location>
    <ligand>
        <name>Na(+)</name>
        <dbReference type="ChEBI" id="CHEBI:29101"/>
        <label>1</label>
    </ligand>
</feature>
<feature type="domain" description="EGF-like" evidence="19">
    <location>
        <begin position="930"/>
        <end position="968"/>
    </location>
</feature>
<feature type="disulfide bond" evidence="15">
    <location>
        <begin position="883"/>
        <end position="892"/>
    </location>
</feature>
<dbReference type="EMBL" id="CAJNOQ010007957">
    <property type="protein sequence ID" value="CAF1184109.1"/>
    <property type="molecule type" value="Genomic_DNA"/>
</dbReference>
<feature type="domain" description="EGF-like" evidence="19">
    <location>
        <begin position="815"/>
        <end position="852"/>
    </location>
</feature>
<dbReference type="GO" id="GO:0016540">
    <property type="term" value="P:protein autoprocessing"/>
    <property type="evidence" value="ECO:0007669"/>
    <property type="project" value="InterPro"/>
</dbReference>
<dbReference type="InterPro" id="IPR036844">
    <property type="entry name" value="Hint_dom_sf"/>
</dbReference>
<keyword evidence="2 16" id="KW-0813">Transport</keyword>
<feature type="domain" description="EGF-like" evidence="19">
    <location>
        <begin position="969"/>
        <end position="1005"/>
    </location>
</feature>
<feature type="region of interest" description="Disordered" evidence="17">
    <location>
        <begin position="1302"/>
        <end position="1355"/>
    </location>
</feature>
<evidence type="ECO:0000256" key="8">
    <source>
        <dbReference type="ARBA" id="ARBA00022989"/>
    </source>
</evidence>
<feature type="domain" description="EGF-like" evidence="19">
    <location>
        <begin position="856"/>
        <end position="893"/>
    </location>
</feature>
<feature type="domain" description="EGF-like" evidence="19">
    <location>
        <begin position="634"/>
        <end position="677"/>
    </location>
</feature>
<dbReference type="PANTHER" id="PTHR11616">
    <property type="entry name" value="SODIUM/CHLORIDE DEPENDENT TRANSPORTER"/>
    <property type="match status" value="1"/>
</dbReference>
<reference evidence="20" key="1">
    <citation type="submission" date="2021-02" db="EMBL/GenBank/DDBJ databases">
        <authorList>
            <person name="Nowell W R."/>
        </authorList>
    </citation>
    <scope>NUCLEOTIDE SEQUENCE</scope>
</reference>
<evidence type="ECO:0000256" key="16">
    <source>
        <dbReference type="RuleBase" id="RU003732"/>
    </source>
</evidence>
<dbReference type="InterPro" id="IPR000742">
    <property type="entry name" value="EGF"/>
</dbReference>
<keyword evidence="7 16" id="KW-0769">Symport</keyword>
<feature type="domain" description="EGF-like" evidence="19">
    <location>
        <begin position="761"/>
        <end position="800"/>
    </location>
</feature>
<organism evidence="20 22">
    <name type="scientific">Didymodactylos carnosus</name>
    <dbReference type="NCBI Taxonomy" id="1234261"/>
    <lineage>
        <taxon>Eukaryota</taxon>
        <taxon>Metazoa</taxon>
        <taxon>Spiralia</taxon>
        <taxon>Gnathifera</taxon>
        <taxon>Rotifera</taxon>
        <taxon>Eurotatoria</taxon>
        <taxon>Bdelloidea</taxon>
        <taxon>Philodinida</taxon>
        <taxon>Philodinidae</taxon>
        <taxon>Didymodactylos</taxon>
    </lineage>
</organism>
<feature type="disulfide bond" evidence="15">
    <location>
        <begin position="667"/>
        <end position="676"/>
    </location>
</feature>
<feature type="compositionally biased region" description="Basic and acidic residues" evidence="17">
    <location>
        <begin position="1329"/>
        <end position="1346"/>
    </location>
</feature>
<keyword evidence="5 13" id="KW-0479">Metal-binding</keyword>
<feature type="transmembrane region" description="Helical" evidence="18">
    <location>
        <begin position="75"/>
        <end position="93"/>
    </location>
</feature>
<evidence type="ECO:0000256" key="1">
    <source>
        <dbReference type="ARBA" id="ARBA00004651"/>
    </source>
</evidence>
<dbReference type="PROSITE" id="PS50267">
    <property type="entry name" value="NA_NEUROTRAN_SYMP_3"/>
    <property type="match status" value="1"/>
</dbReference>
<evidence type="ECO:0000256" key="3">
    <source>
        <dbReference type="ARBA" id="ARBA00022475"/>
    </source>
</evidence>
<feature type="binding site" evidence="13">
    <location>
        <position position="442"/>
    </location>
    <ligand>
        <name>Na(+)</name>
        <dbReference type="ChEBI" id="CHEBI:29101"/>
        <label>1</label>
    </ligand>
</feature>
<evidence type="ECO:0000256" key="7">
    <source>
        <dbReference type="ARBA" id="ARBA00022847"/>
    </source>
</evidence>
<dbReference type="Proteomes" id="UP000681722">
    <property type="component" value="Unassembled WGS sequence"/>
</dbReference>
<dbReference type="GO" id="GO:0006865">
    <property type="term" value="P:amino acid transport"/>
    <property type="evidence" value="ECO:0007669"/>
    <property type="project" value="TreeGrafter"/>
</dbReference>
<evidence type="ECO:0000313" key="20">
    <source>
        <dbReference type="EMBL" id="CAF1184109.1"/>
    </source>
</evidence>
<evidence type="ECO:0000256" key="5">
    <source>
        <dbReference type="ARBA" id="ARBA00022723"/>
    </source>
</evidence>
<dbReference type="EMBL" id="CAJOBC010007959">
    <property type="protein sequence ID" value="CAF3948426.1"/>
    <property type="molecule type" value="Genomic_DNA"/>
</dbReference>
<evidence type="ECO:0000313" key="22">
    <source>
        <dbReference type="Proteomes" id="UP000663829"/>
    </source>
</evidence>
<dbReference type="PROSITE" id="PS00610">
    <property type="entry name" value="NA_NEUROTRAN_SYMP_1"/>
    <property type="match status" value="1"/>
</dbReference>
<dbReference type="PRINTS" id="PR00176">
    <property type="entry name" value="NANEUSMPORT"/>
</dbReference>
<feature type="binding site" evidence="13">
    <location>
        <position position="88"/>
    </location>
    <ligand>
        <name>Na(+)</name>
        <dbReference type="ChEBI" id="CHEBI:29101"/>
        <label>1</label>
    </ligand>
</feature>
<feature type="transmembrane region" description="Helical" evidence="18">
    <location>
        <begin position="105"/>
        <end position="129"/>
    </location>
</feature>
<dbReference type="OrthoDB" id="6581954at2759"/>
<dbReference type="GO" id="GO:0015874">
    <property type="term" value="P:norepinephrine transport"/>
    <property type="evidence" value="ECO:0007669"/>
    <property type="project" value="TreeGrafter"/>
</dbReference>
<feature type="binding site" evidence="13">
    <location>
        <position position="84"/>
    </location>
    <ligand>
        <name>Na(+)</name>
        <dbReference type="ChEBI" id="CHEBI:29101"/>
        <label>1</label>
    </ligand>
</feature>
<dbReference type="GO" id="GO:0042734">
    <property type="term" value="C:presynaptic membrane"/>
    <property type="evidence" value="ECO:0007669"/>
    <property type="project" value="TreeGrafter"/>
</dbReference>
<keyword evidence="3" id="KW-1003">Cell membrane</keyword>
<feature type="domain" description="EGF-like" evidence="19">
    <location>
        <begin position="678"/>
        <end position="714"/>
    </location>
</feature>
<protein>
    <recommendedName>
        <fullName evidence="16">Transporter</fullName>
    </recommendedName>
</protein>
<dbReference type="Pfam" id="PF01079">
    <property type="entry name" value="Hint"/>
    <property type="match status" value="1"/>
</dbReference>
<keyword evidence="12" id="KW-0325">Glycoprotein</keyword>
<dbReference type="PROSITE" id="PS00022">
    <property type="entry name" value="EGF_1"/>
    <property type="match status" value="6"/>
</dbReference>
<dbReference type="PANTHER" id="PTHR11616:SF320">
    <property type="entry name" value="SODIUM-DEPENDENT NORADRENALINE TRANSPORTER"/>
    <property type="match status" value="1"/>
</dbReference>
<dbReference type="GO" id="GO:0005330">
    <property type="term" value="F:dopamine:sodium symporter activity"/>
    <property type="evidence" value="ECO:0007669"/>
    <property type="project" value="TreeGrafter"/>
</dbReference>
<comment type="similarity">
    <text evidence="16">Belongs to the sodium:neurotransmitter symporter (SNF) (TC 2.A.22) family.</text>
</comment>
<dbReference type="SMART" id="SM00306">
    <property type="entry name" value="HintN"/>
    <property type="match status" value="1"/>
</dbReference>
<keyword evidence="15" id="KW-0245">EGF-like domain</keyword>
<dbReference type="PROSITE" id="PS00754">
    <property type="entry name" value="NA_NEUROTRAN_SYMP_2"/>
    <property type="match status" value="1"/>
</dbReference>
<keyword evidence="10 18" id="KW-0472">Membrane</keyword>
<evidence type="ECO:0000256" key="10">
    <source>
        <dbReference type="ARBA" id="ARBA00023136"/>
    </source>
</evidence>
<feature type="disulfide bond" evidence="15">
    <location>
        <begin position="790"/>
        <end position="799"/>
    </location>
</feature>
<evidence type="ECO:0000256" key="15">
    <source>
        <dbReference type="PROSITE-ProRule" id="PRU00076"/>
    </source>
</evidence>
<feature type="non-terminal residue" evidence="20">
    <location>
        <position position="1"/>
    </location>
</feature>
<sequence length="1383" mass="154818">TRFPAESPDNSIPGDQVGDDKAIVAIHISNSSDTSIVSDEKYIEKNHKNLLPREVSSVAPTANEPREKWSEQMDFLLSIIGFAVDLANIWRFPYLCYKNGGGAFLIPYVLSVILGGMPLFYLELLLGQYYRQGAITCWRKICPLLAGIGWAVTVIAFYTDFYYNVVISWGLYYLFASFSKMLPWSKCNQKWNTPDCSTVNSRRDFLQQCINSMNNTLNHSFDFIPNQTYSLTALNDQHSFEGNRFYENCSRQLTNKQIVSPAQEYFHLQVYRLDKHRELSLTNLGGINWQNVGCLAIIYLICFFSMWKGIKTSGKVVWFTALFPYVVLMILMVRGLFLNGSKKGIEYYIKPDLSKLKDASVWVDAASQTFFSLGPGFGVLMAFASYNDFHHNGYMSEISGRAIKDVAEQGSTLVFIVYPEAIATMPFAPVWAVFFFLMLLTLGLDSSFGGSEAIITALSDEYPILRKHREWFVGGLFLFYFLIGIPSCTDAGVYFVELLQNYAAFFSIIIAVFFEAIAVSWIYGKKYSYILILEGVIISGLIQNVSPTYGKLTDPFYYQYPDWSHYLGWIFALSSVIFIPAVVVYQLLITTGSLRRRIRIGITPWKERQQCLNSDILIYQYEFKTEVCLPNDCRGGDCEIIRYQNGSPCWAGGTCVDVANLDYVCLCPPNYTGKDCRTLLACNDYACHNGGTCIQTAYGTRCNCKEHVTGDYCQHITNDSFKVYQYGVEPSNIIGYKQLDPATLVAIAGNQASMNNQQRSQFVFCLTNPCENDGTCFVTNTATTKGICVCRQGYVGDYCENPIVNSSSTTVIQSRAGYCSSNPCLNDGSCVETGSAQGYCHCTPEYRGAYCELSVRAVSCLPNPCKNGGTCIVLDNNQAHCLCTPVFRGLTCNQFSYVPCGEATCHGTQGVCVANYCICKAGYAGPRCDSTDFCTAFPCQNGGTCVRTNEEPYGGCSCPAGFSGPTCSNDPCNPSPCLNGGYCVRKPDNQFYCQCRSKNKGVYCEQVECFPSDALVELKNGDYVQMHNVKINSLVKVINNDNQLSYSPIVAFLHYDSQTRALYKQIHTESNTIIELSSLHLIRRKQKNNLLIDEFVWAKKVVPNDQILVVKQNNNTIVWEKVMFIKDVWKQGLMAPLTDQGTIVVNNVHASCYALVKSHTVGHIALTPYRLYKRFIHSIPKDSTTTSILSYADILFHIFKNIPKRDLLSSLLETSLSRGIFNDESSNTSPSESSKIHQLLKNPFVISSLSAAVGILVQKALTSQNMDKNSVCDNNYVKMATMVMSNNSHLKQLVEMLGCTDTSKEKHNKKPTKTSNDDDDDDDDDESETMDHTEQSSNSHHEESNKLQEVMNIFKDENGSARKAIKNLFGLSNNDEHIKTDTK</sequence>